<name>A0A2B7YB41_9EURO</name>
<evidence type="ECO:0000313" key="3">
    <source>
        <dbReference type="EMBL" id="PGH18756.1"/>
    </source>
</evidence>
<reference evidence="3 4" key="1">
    <citation type="submission" date="2017-10" db="EMBL/GenBank/DDBJ databases">
        <title>Comparative genomics in systemic dimorphic fungi from Ajellomycetaceae.</title>
        <authorList>
            <person name="Munoz J.F."/>
            <person name="Mcewen J.G."/>
            <person name="Clay O.K."/>
            <person name="Cuomo C.A."/>
        </authorList>
    </citation>
    <scope>NUCLEOTIDE SEQUENCE [LARGE SCALE GENOMIC DNA]</scope>
    <source>
        <strain evidence="3 4">UAMH5409</strain>
    </source>
</reference>
<evidence type="ECO:0000313" key="4">
    <source>
        <dbReference type="Proteomes" id="UP000223968"/>
    </source>
</evidence>
<keyword evidence="1" id="KW-0175">Coiled coil</keyword>
<dbReference type="Proteomes" id="UP000223968">
    <property type="component" value="Unassembled WGS sequence"/>
</dbReference>
<gene>
    <name evidence="3" type="ORF">AJ79_00169</name>
</gene>
<dbReference type="EMBL" id="PDNB01000002">
    <property type="protein sequence ID" value="PGH18756.1"/>
    <property type="molecule type" value="Genomic_DNA"/>
</dbReference>
<evidence type="ECO:0000256" key="1">
    <source>
        <dbReference type="SAM" id="Coils"/>
    </source>
</evidence>
<protein>
    <submittedName>
        <fullName evidence="3">Uncharacterized protein</fullName>
    </submittedName>
</protein>
<comment type="caution">
    <text evidence="3">The sequence shown here is derived from an EMBL/GenBank/DDBJ whole genome shotgun (WGS) entry which is preliminary data.</text>
</comment>
<dbReference type="AlphaFoldDB" id="A0A2B7YB41"/>
<organism evidence="3 4">
    <name type="scientific">Helicocarpus griseus UAMH5409</name>
    <dbReference type="NCBI Taxonomy" id="1447875"/>
    <lineage>
        <taxon>Eukaryota</taxon>
        <taxon>Fungi</taxon>
        <taxon>Dikarya</taxon>
        <taxon>Ascomycota</taxon>
        <taxon>Pezizomycotina</taxon>
        <taxon>Eurotiomycetes</taxon>
        <taxon>Eurotiomycetidae</taxon>
        <taxon>Onygenales</taxon>
        <taxon>Ajellomycetaceae</taxon>
        <taxon>Helicocarpus</taxon>
    </lineage>
</organism>
<accession>A0A2B7YB41</accession>
<evidence type="ECO:0000256" key="2">
    <source>
        <dbReference type="SAM" id="MobiDB-lite"/>
    </source>
</evidence>
<dbReference type="OrthoDB" id="4186029at2759"/>
<feature type="compositionally biased region" description="Basic residues" evidence="2">
    <location>
        <begin position="1"/>
        <end position="14"/>
    </location>
</feature>
<proteinExistence type="predicted"/>
<feature type="region of interest" description="Disordered" evidence="2">
    <location>
        <begin position="1"/>
        <end position="41"/>
    </location>
</feature>
<keyword evidence="4" id="KW-1185">Reference proteome</keyword>
<sequence>MAGKKTTTRRRGRPSRASTARSDSDREHGHSPTPADLIKDLNSAVEKRSKDKWQKLRTQHRARVKFSEEGLMAMARSFEADILKQQKEDIETLSNLVERRTELEQEIVADIEKLTASYEAAHQQLCDSITRRFIDLRGVPRGL</sequence>
<feature type="coiled-coil region" evidence="1">
    <location>
        <begin position="83"/>
        <end position="113"/>
    </location>
</feature>